<name>A0A9P1FS90_9DINO</name>
<protein>
    <submittedName>
        <fullName evidence="2">Uncharacterized protein</fullName>
    </submittedName>
</protein>
<feature type="region of interest" description="Disordered" evidence="1">
    <location>
        <begin position="163"/>
        <end position="203"/>
    </location>
</feature>
<reference evidence="2" key="1">
    <citation type="submission" date="2022-10" db="EMBL/GenBank/DDBJ databases">
        <authorList>
            <person name="Chen Y."/>
            <person name="Dougan E. K."/>
            <person name="Chan C."/>
            <person name="Rhodes N."/>
            <person name="Thang M."/>
        </authorList>
    </citation>
    <scope>NUCLEOTIDE SEQUENCE</scope>
</reference>
<dbReference type="Proteomes" id="UP001152797">
    <property type="component" value="Unassembled WGS sequence"/>
</dbReference>
<dbReference type="EMBL" id="CAMXCT010001189">
    <property type="protein sequence ID" value="CAI3987664.1"/>
    <property type="molecule type" value="Genomic_DNA"/>
</dbReference>
<sequence>MARWQYKVMNELDREKAKTPRGWPQLGPTGSFRLNGSSTRVSYKWYGAEILQFRIAIVLYRNDAKADGETRYMIARPIAAISVTLTATRIQEHLISCQVRFLSGDVVMQARYHEETCGGVVYDAIKTELAASGKYTTWDLATLKVVHGSKVLNASCQLRRLMDGSGKGNGSTSTSAMGRGKGKVLKKPSKKPSVNKKTAGKHH</sequence>
<evidence type="ECO:0000313" key="2">
    <source>
        <dbReference type="EMBL" id="CAI3987664.1"/>
    </source>
</evidence>
<accession>A0A9P1FS90</accession>
<comment type="caution">
    <text evidence="2">The sequence shown here is derived from an EMBL/GenBank/DDBJ whole genome shotgun (WGS) entry which is preliminary data.</text>
</comment>
<gene>
    <name evidence="2" type="ORF">C1SCF055_LOCUS14918</name>
</gene>
<dbReference type="EMBL" id="CAMXCT030001189">
    <property type="protein sequence ID" value="CAL4774976.1"/>
    <property type="molecule type" value="Genomic_DNA"/>
</dbReference>
<dbReference type="EMBL" id="CAMXCT020001189">
    <property type="protein sequence ID" value="CAL1141039.1"/>
    <property type="molecule type" value="Genomic_DNA"/>
</dbReference>
<proteinExistence type="predicted"/>
<organism evidence="2">
    <name type="scientific">Cladocopium goreaui</name>
    <dbReference type="NCBI Taxonomy" id="2562237"/>
    <lineage>
        <taxon>Eukaryota</taxon>
        <taxon>Sar</taxon>
        <taxon>Alveolata</taxon>
        <taxon>Dinophyceae</taxon>
        <taxon>Suessiales</taxon>
        <taxon>Symbiodiniaceae</taxon>
        <taxon>Cladocopium</taxon>
    </lineage>
</organism>
<evidence type="ECO:0000313" key="4">
    <source>
        <dbReference type="Proteomes" id="UP001152797"/>
    </source>
</evidence>
<evidence type="ECO:0000256" key="1">
    <source>
        <dbReference type="SAM" id="MobiDB-lite"/>
    </source>
</evidence>
<keyword evidence="4" id="KW-1185">Reference proteome</keyword>
<reference evidence="3" key="2">
    <citation type="submission" date="2024-04" db="EMBL/GenBank/DDBJ databases">
        <authorList>
            <person name="Chen Y."/>
            <person name="Shah S."/>
            <person name="Dougan E. K."/>
            <person name="Thang M."/>
            <person name="Chan C."/>
        </authorList>
    </citation>
    <scope>NUCLEOTIDE SEQUENCE [LARGE SCALE GENOMIC DNA]</scope>
</reference>
<dbReference type="AlphaFoldDB" id="A0A9P1FS90"/>
<evidence type="ECO:0000313" key="3">
    <source>
        <dbReference type="EMBL" id="CAL1141039.1"/>
    </source>
</evidence>
<feature type="compositionally biased region" description="Basic residues" evidence="1">
    <location>
        <begin position="180"/>
        <end position="203"/>
    </location>
</feature>